<accession>A0ABR1TG80</accession>
<reference evidence="3 4" key="1">
    <citation type="submission" date="2023-01" db="EMBL/GenBank/DDBJ databases">
        <title>Analysis of 21 Apiospora genomes using comparative genomics revels a genus with tremendous synthesis potential of carbohydrate active enzymes and secondary metabolites.</title>
        <authorList>
            <person name="Sorensen T."/>
        </authorList>
    </citation>
    <scope>NUCLEOTIDE SEQUENCE [LARGE SCALE GENOMIC DNA]</scope>
    <source>
        <strain evidence="3 4">CBS 33761</strain>
    </source>
</reference>
<comment type="caution">
    <text evidence="3">The sequence shown here is derived from an EMBL/GenBank/DDBJ whole genome shotgun (WGS) entry which is preliminary data.</text>
</comment>
<evidence type="ECO:0000313" key="4">
    <source>
        <dbReference type="Proteomes" id="UP001444661"/>
    </source>
</evidence>
<feature type="compositionally biased region" description="Low complexity" evidence="1">
    <location>
        <begin position="8"/>
        <end position="17"/>
    </location>
</feature>
<dbReference type="SUPFAM" id="SSF53474">
    <property type="entry name" value="alpha/beta-Hydrolases"/>
    <property type="match status" value="1"/>
</dbReference>
<evidence type="ECO:0000259" key="2">
    <source>
        <dbReference type="Pfam" id="PF00561"/>
    </source>
</evidence>
<dbReference type="Gene3D" id="3.40.50.1820">
    <property type="entry name" value="alpha/beta hydrolase"/>
    <property type="match status" value="1"/>
</dbReference>
<dbReference type="InterPro" id="IPR029058">
    <property type="entry name" value="AB_hydrolase_fold"/>
</dbReference>
<dbReference type="PANTHER" id="PTHR43798:SF33">
    <property type="entry name" value="HYDROLASE, PUTATIVE (AFU_ORTHOLOGUE AFUA_2G14860)-RELATED"/>
    <property type="match status" value="1"/>
</dbReference>
<organism evidence="3 4">
    <name type="scientific">Apiospora rasikravindrae</name>
    <dbReference type="NCBI Taxonomy" id="990691"/>
    <lineage>
        <taxon>Eukaryota</taxon>
        <taxon>Fungi</taxon>
        <taxon>Dikarya</taxon>
        <taxon>Ascomycota</taxon>
        <taxon>Pezizomycotina</taxon>
        <taxon>Sordariomycetes</taxon>
        <taxon>Xylariomycetidae</taxon>
        <taxon>Amphisphaeriales</taxon>
        <taxon>Apiosporaceae</taxon>
        <taxon>Apiospora</taxon>
    </lineage>
</organism>
<dbReference type="InterPro" id="IPR050266">
    <property type="entry name" value="AB_hydrolase_sf"/>
</dbReference>
<sequence>MTDSINTRSSSRCSSPRKAPKDDTSSLVSKTSSSGGEGSSGSSTAGGSARGASVARAMARGGSWTTTMNTNESSGDRDLFFVSLNPLAPVTVVLLHIIFSSHLDWVHIWPKLSEYHLIIPDLPQHSRSRHVKPFSFDLSADLVADLIRKHAHDGKAHLVGMSTGGYIALEMVRRHPDVIQSVFASGVSYLFGGWQTLSKRYPKVMALGLSAMLNTPSGMLLKATGWATHLQNEELLREIRKNTTPNLSAAGVGDTHRYSREDVIEAGKQSKRVAVVAGGKQDHIEGPGEETRTFVVKNGIHVWNLQLPELFAQSVRAWIEGYPMPVGLEELE</sequence>
<protein>
    <recommendedName>
        <fullName evidence="2">AB hydrolase-1 domain-containing protein</fullName>
    </recommendedName>
</protein>
<dbReference type="Proteomes" id="UP001444661">
    <property type="component" value="Unassembled WGS sequence"/>
</dbReference>
<dbReference type="PANTHER" id="PTHR43798">
    <property type="entry name" value="MONOACYLGLYCEROL LIPASE"/>
    <property type="match status" value="1"/>
</dbReference>
<keyword evidence="4" id="KW-1185">Reference proteome</keyword>
<evidence type="ECO:0000313" key="3">
    <source>
        <dbReference type="EMBL" id="KAK8045629.1"/>
    </source>
</evidence>
<evidence type="ECO:0000256" key="1">
    <source>
        <dbReference type="SAM" id="MobiDB-lite"/>
    </source>
</evidence>
<feature type="domain" description="AB hydrolase-1" evidence="2">
    <location>
        <begin position="91"/>
        <end position="187"/>
    </location>
</feature>
<dbReference type="EMBL" id="JAQQWK010000003">
    <property type="protein sequence ID" value="KAK8045629.1"/>
    <property type="molecule type" value="Genomic_DNA"/>
</dbReference>
<dbReference type="InterPro" id="IPR000073">
    <property type="entry name" value="AB_hydrolase_1"/>
</dbReference>
<feature type="compositionally biased region" description="Low complexity" evidence="1">
    <location>
        <begin position="25"/>
        <end position="56"/>
    </location>
</feature>
<dbReference type="Pfam" id="PF00561">
    <property type="entry name" value="Abhydrolase_1"/>
    <property type="match status" value="1"/>
</dbReference>
<gene>
    <name evidence="3" type="ORF">PG993_005653</name>
</gene>
<feature type="region of interest" description="Disordered" evidence="1">
    <location>
        <begin position="1"/>
        <end position="56"/>
    </location>
</feature>
<name>A0ABR1TG80_9PEZI</name>
<proteinExistence type="predicted"/>